<evidence type="ECO:0000313" key="1">
    <source>
        <dbReference type="EMBL" id="CAB4987256.1"/>
    </source>
</evidence>
<dbReference type="InterPro" id="IPR018561">
    <property type="entry name" value="AosR"/>
</dbReference>
<reference evidence="1" key="1">
    <citation type="submission" date="2020-05" db="EMBL/GenBank/DDBJ databases">
        <authorList>
            <person name="Chiriac C."/>
            <person name="Salcher M."/>
            <person name="Ghai R."/>
            <person name="Kavagutti S V."/>
        </authorList>
    </citation>
    <scope>NUCLEOTIDE SEQUENCE</scope>
</reference>
<dbReference type="Pfam" id="PF09438">
    <property type="entry name" value="DUF2017"/>
    <property type="match status" value="1"/>
</dbReference>
<accession>A0A6J7N1V4</accession>
<name>A0A6J7N1V4_9ZZZZ</name>
<dbReference type="AlphaFoldDB" id="A0A6J7N1V4"/>
<organism evidence="1">
    <name type="scientific">freshwater metagenome</name>
    <dbReference type="NCBI Taxonomy" id="449393"/>
    <lineage>
        <taxon>unclassified sequences</taxon>
        <taxon>metagenomes</taxon>
        <taxon>ecological metagenomes</taxon>
    </lineage>
</organism>
<gene>
    <name evidence="1" type="ORF">UFOPK3957_00802</name>
</gene>
<dbReference type="EMBL" id="CAFBOM010000119">
    <property type="protein sequence ID" value="CAB4987256.1"/>
    <property type="molecule type" value="Genomic_DNA"/>
</dbReference>
<proteinExistence type="predicted"/>
<protein>
    <submittedName>
        <fullName evidence="1">Unannotated protein</fullName>
    </submittedName>
</protein>
<sequence length="184" mass="20487">MPDGFTRTPSGRTVIRLDDVERNLLRSLSEQVIAFVSPDDDGDARDPLAILVGIDDASEVPADPALARLLPDAYKDDDDAASDFRRFTERSLRETKAAHARAVGEALERSGEKVTLSDQEEPSWLGFLNDARLAIGTRIELTDDNHDELAELPEEDPRAGLLDVYDWLTYLQETLVQLHLDDLS</sequence>